<dbReference type="PANTHER" id="PTHR35580">
    <property type="entry name" value="CELL SURFACE GLYCOPROTEIN (S-LAYER PROTEIN)-LIKE PROTEIN"/>
    <property type="match status" value="1"/>
</dbReference>
<name>A0AAE3H5C4_9BACT</name>
<proteinExistence type="predicted"/>
<dbReference type="InterPro" id="IPR010620">
    <property type="entry name" value="SBBP_repeat"/>
</dbReference>
<dbReference type="Pfam" id="PF06739">
    <property type="entry name" value="SBBP"/>
    <property type="match status" value="1"/>
</dbReference>
<protein>
    <recommendedName>
        <fullName evidence="3">Beta-propeller repeat protein</fullName>
    </recommendedName>
</protein>
<evidence type="ECO:0008006" key="3">
    <source>
        <dbReference type="Google" id="ProtNLM"/>
    </source>
</evidence>
<evidence type="ECO:0000313" key="1">
    <source>
        <dbReference type="EMBL" id="MCP9764465.1"/>
    </source>
</evidence>
<organism evidence="1 2">
    <name type="scientific">Lacihabitans soyangensis</name>
    <dbReference type="NCBI Taxonomy" id="869394"/>
    <lineage>
        <taxon>Bacteria</taxon>
        <taxon>Pseudomonadati</taxon>
        <taxon>Bacteroidota</taxon>
        <taxon>Cytophagia</taxon>
        <taxon>Cytophagales</taxon>
        <taxon>Leadbetterellaceae</taxon>
        <taxon>Lacihabitans</taxon>
    </lineage>
</organism>
<dbReference type="PANTHER" id="PTHR35580:SF1">
    <property type="entry name" value="PHYTASE-LIKE DOMAIN-CONTAINING PROTEIN"/>
    <property type="match status" value="1"/>
</dbReference>
<dbReference type="EMBL" id="RJUF01000173">
    <property type="protein sequence ID" value="MCP9764465.1"/>
    <property type="molecule type" value="Genomic_DNA"/>
</dbReference>
<sequence length="483" mass="54096">MGFSQNITITPNGINPSQGLSKMSYSQINALEMNTLGDLVIDTTFNCVRFYNGVKWDCLNFTNYSNLPEITAKKLINTDLNLRPYKIEIDKNENIYIFGEFSSSFSIGNETLNPLGYQDVFLLKLDKNGIFKWIRQGGGTSWDFSYSIKIDSKGFIYVTGEFGENASFGTNSVQSNGRQDVYYCKYDSLGNSIFAKSIGGEWDDKGKKIIVDANDNVYLFGEFSGQVNFGSITTNPDDYSTKIFISKINLQGDLTWINFISSNYGVKLTDVDLNADQRLCIVGSFSGDIQFGSSNYSSGRTSSIFIAKFNTSNQTWYQSFVYPLYSATEATAIKTHYNDYIITGKTSQGIFLTKYNNSNNICWTYLYPTTIYDNQPSDLIINRDGEVYLIGTFSKYFSIQNNLLTAKGDIDGFIAKIAVDGNSKWLISFGGTNGSEVHPISGIINKKSELITIGMFDQNAYFGSKYLFSSNYLSNFISLLVEK</sequence>
<gene>
    <name evidence="1" type="ORF">EGI31_16090</name>
</gene>
<dbReference type="AlphaFoldDB" id="A0AAE3H5C4"/>
<reference evidence="1 2" key="1">
    <citation type="submission" date="2018-11" db="EMBL/GenBank/DDBJ databases">
        <title>Novel bacteria species description.</title>
        <authorList>
            <person name="Han J.-H."/>
        </authorList>
    </citation>
    <scope>NUCLEOTIDE SEQUENCE [LARGE SCALE GENOMIC DNA]</scope>
    <source>
        <strain evidence="1 2">KCTC23259</strain>
    </source>
</reference>
<accession>A0AAE3H5C4</accession>
<dbReference type="InterPro" id="IPR052918">
    <property type="entry name" value="Motility_Chemotaxis_Reg"/>
</dbReference>
<comment type="caution">
    <text evidence="1">The sequence shown here is derived from an EMBL/GenBank/DDBJ whole genome shotgun (WGS) entry which is preliminary data.</text>
</comment>
<dbReference type="Proteomes" id="UP001204144">
    <property type="component" value="Unassembled WGS sequence"/>
</dbReference>
<keyword evidence="2" id="KW-1185">Reference proteome</keyword>
<evidence type="ECO:0000313" key="2">
    <source>
        <dbReference type="Proteomes" id="UP001204144"/>
    </source>
</evidence>